<dbReference type="EMBL" id="JBHTJR010000030">
    <property type="protein sequence ID" value="MFD0992755.1"/>
    <property type="molecule type" value="Genomic_DNA"/>
</dbReference>
<dbReference type="RefSeq" id="WP_386106354.1">
    <property type="nucleotide sequence ID" value="NZ_JBHTJR010000030.1"/>
</dbReference>
<dbReference type="InterPro" id="IPR011047">
    <property type="entry name" value="Quinoprotein_ADH-like_sf"/>
</dbReference>
<name>A0ABW3JRH8_9FLAO</name>
<gene>
    <name evidence="1" type="ORF">ACFQ1U_06030</name>
</gene>
<dbReference type="PANTHER" id="PTHR42754">
    <property type="entry name" value="ENDOGLUCANASE"/>
    <property type="match status" value="1"/>
</dbReference>
<dbReference type="PANTHER" id="PTHR42754:SF1">
    <property type="entry name" value="LIPOPROTEIN"/>
    <property type="match status" value="1"/>
</dbReference>
<dbReference type="Proteomes" id="UP001597062">
    <property type="component" value="Unassembled WGS sequence"/>
</dbReference>
<evidence type="ECO:0000313" key="1">
    <source>
        <dbReference type="EMBL" id="MFD0992755.1"/>
    </source>
</evidence>
<dbReference type="PROSITE" id="PS51257">
    <property type="entry name" value="PROKAR_LIPOPROTEIN"/>
    <property type="match status" value="1"/>
</dbReference>
<accession>A0ABW3JRH8</accession>
<proteinExistence type="predicted"/>
<dbReference type="SUPFAM" id="SSF50998">
    <property type="entry name" value="Quinoprotein alcohol dehydrogenase-like"/>
    <property type="match status" value="1"/>
</dbReference>
<protein>
    <recommendedName>
        <fullName evidence="3">Bulb-type lectin domain-containing protein</fullName>
    </recommendedName>
</protein>
<evidence type="ECO:0008006" key="3">
    <source>
        <dbReference type="Google" id="ProtNLM"/>
    </source>
</evidence>
<keyword evidence="2" id="KW-1185">Reference proteome</keyword>
<comment type="caution">
    <text evidence="1">The sequence shown here is derived from an EMBL/GenBank/DDBJ whole genome shotgun (WGS) entry which is preliminary data.</text>
</comment>
<evidence type="ECO:0000313" key="2">
    <source>
        <dbReference type="Proteomes" id="UP001597062"/>
    </source>
</evidence>
<organism evidence="1 2">
    <name type="scientific">Tenacibaculum geojense</name>
    <dbReference type="NCBI Taxonomy" id="915352"/>
    <lineage>
        <taxon>Bacteria</taxon>
        <taxon>Pseudomonadati</taxon>
        <taxon>Bacteroidota</taxon>
        <taxon>Flavobacteriia</taxon>
        <taxon>Flavobacteriales</taxon>
        <taxon>Flavobacteriaceae</taxon>
        <taxon>Tenacibaculum</taxon>
    </lineage>
</organism>
<reference evidence="2" key="1">
    <citation type="journal article" date="2019" name="Int. J. Syst. Evol. Microbiol.">
        <title>The Global Catalogue of Microorganisms (GCM) 10K type strain sequencing project: providing services to taxonomists for standard genome sequencing and annotation.</title>
        <authorList>
            <consortium name="The Broad Institute Genomics Platform"/>
            <consortium name="The Broad Institute Genome Sequencing Center for Infectious Disease"/>
            <person name="Wu L."/>
            <person name="Ma J."/>
        </authorList>
    </citation>
    <scope>NUCLEOTIDE SEQUENCE [LARGE SCALE GENOMIC DNA]</scope>
    <source>
        <strain evidence="2">CCUG 60527</strain>
    </source>
</reference>
<sequence>MRKLLFVFLITLTACSSKETIIKSEPSLDFVVTYGGSSNEVANSATKTFDGGYAIAGFTMSNDGDLSEKSSSDADFLILKYNQNDELLWSKIYGGSDDDRADKIIETNDNGFIVLGYTKSSDGNVTTSNGDRDIWVLKLNANGELLWEKTFGYNGRDIGTSVTTTIDNGLLICGELDVTASNGEGNTNAKNQQRHAGGDFWAIKLNNNGELEWSRYFGGNFTDTPHSVIQNENGEYILAGTSDSNDVDISNNKGTYDFWVVKIDADGNLIWEKNFGGSEIDEARDIIKTNDNNYLIVGDTRSTDTDVSVNNGGADIWLIKIDTNGNLLSEKTFGGTNFDAARSLKTNNLDYLVAGSSRSNNGNFVNKGQNDAWLFSASTDNKILWEVFVGGSEIDFFYDAVQLQNGNFIAVGESTSSSDDIPENKGFSDILIAKIKK</sequence>